<dbReference type="InterPro" id="IPR004155">
    <property type="entry name" value="PBS_lyase_HEAT"/>
</dbReference>
<dbReference type="PROSITE" id="PS50077">
    <property type="entry name" value="HEAT_REPEAT"/>
    <property type="match status" value="1"/>
</dbReference>
<dbReference type="GO" id="GO:0016491">
    <property type="term" value="F:oxidoreductase activity"/>
    <property type="evidence" value="ECO:0007669"/>
    <property type="project" value="TreeGrafter"/>
</dbReference>
<dbReference type="InterPro" id="IPR021133">
    <property type="entry name" value="HEAT_type_2"/>
</dbReference>
<dbReference type="AlphaFoldDB" id="A0A8T7M130"/>
<evidence type="ECO:0000313" key="4">
    <source>
        <dbReference type="EMBL" id="WJW67539.1"/>
    </source>
</evidence>
<sequence length="365" mass="39782">MTNITLDQALNELKFGGPELRSRAALALGELKEASTVPYLLQALNDPEGEVRAAAAQALVEYRDIRAVPILIKLLEDRFLPVREAAAITLGLIGDATALKPLIKLAEYGLRNSPNSEAQHKATIQSVIALGRLKNEKALEILIRALRKGYIHAPSDWQTQMRQAGAFGLGFLDTPAAANALIEVLRDSEPPPVRNSATTALGMMQQDRTFRILLENSAFKPFEDKMQVFRRQEGIIMALGERRDRRAVPYIIPLINSEFPEVRMALARALVMLGEDQHAESLLQLLRDRMPEVRAAAANALGELNIQQATEALNVVLQDPNQHVAAAAANALDSIKQLPPGTTASSLSAGGRFLPSASTKARENN</sequence>
<dbReference type="Proteomes" id="UP001431572">
    <property type="component" value="Chromosome 1"/>
</dbReference>
<organism evidence="3 5">
    <name type="scientific">Candidatus Chlorohelix allophototropha</name>
    <dbReference type="NCBI Taxonomy" id="3003348"/>
    <lineage>
        <taxon>Bacteria</taxon>
        <taxon>Bacillati</taxon>
        <taxon>Chloroflexota</taxon>
        <taxon>Chloroflexia</taxon>
        <taxon>Candidatus Chloroheliales</taxon>
        <taxon>Candidatus Chloroheliaceae</taxon>
        <taxon>Candidatus Chlorohelix</taxon>
    </lineage>
</organism>
<dbReference type="SMART" id="SM00567">
    <property type="entry name" value="EZ_HEAT"/>
    <property type="match status" value="8"/>
</dbReference>
<reference evidence="3 5" key="1">
    <citation type="submission" date="2020-06" db="EMBL/GenBank/DDBJ databases">
        <title>Anoxygenic phototrophic Chloroflexota member uses a Type I reaction center.</title>
        <authorList>
            <person name="Tsuji J.M."/>
            <person name="Shaw N.A."/>
            <person name="Nagashima S."/>
            <person name="Venkiteswaran J."/>
            <person name="Schiff S.L."/>
            <person name="Hanada S."/>
            <person name="Tank M."/>
            <person name="Neufeld J.D."/>
        </authorList>
    </citation>
    <scope>NUCLEOTIDE SEQUENCE [LARGE SCALE GENOMIC DNA]</scope>
    <source>
        <strain evidence="3">L227-S17</strain>
    </source>
</reference>
<dbReference type="Gene3D" id="1.25.10.10">
    <property type="entry name" value="Leucine-rich Repeat Variant"/>
    <property type="match status" value="3"/>
</dbReference>
<dbReference type="PANTHER" id="PTHR12697:SF38">
    <property type="entry name" value="PBS LYASE HEAT DOMAIN PROTEIN REPEAT-CONTAINING PROTEIN"/>
    <property type="match status" value="1"/>
</dbReference>
<evidence type="ECO:0000256" key="1">
    <source>
        <dbReference type="ARBA" id="ARBA00045876"/>
    </source>
</evidence>
<reference evidence="4" key="2">
    <citation type="journal article" date="2024" name="Nature">
        <title>Anoxygenic phototroph of the Chloroflexota uses a type I reaction centre.</title>
        <authorList>
            <person name="Tsuji J.M."/>
            <person name="Shaw N.A."/>
            <person name="Nagashima S."/>
            <person name="Venkiteswaran J.J."/>
            <person name="Schiff S.L."/>
            <person name="Watanabe T."/>
            <person name="Fukui M."/>
            <person name="Hanada S."/>
            <person name="Tank M."/>
            <person name="Neufeld J.D."/>
        </authorList>
    </citation>
    <scope>NUCLEOTIDE SEQUENCE</scope>
    <source>
        <strain evidence="4">L227-S17</strain>
    </source>
</reference>
<dbReference type="EMBL" id="CP128399">
    <property type="protein sequence ID" value="WJW67539.1"/>
    <property type="molecule type" value="Genomic_DNA"/>
</dbReference>
<dbReference type="SUPFAM" id="SSF48371">
    <property type="entry name" value="ARM repeat"/>
    <property type="match status" value="1"/>
</dbReference>
<dbReference type="PANTHER" id="PTHR12697">
    <property type="entry name" value="PBS LYASE HEAT-LIKE PROTEIN"/>
    <property type="match status" value="1"/>
</dbReference>
<dbReference type="EMBL" id="JACATZ010000001">
    <property type="protein sequence ID" value="NWJ45670.1"/>
    <property type="molecule type" value="Genomic_DNA"/>
</dbReference>
<evidence type="ECO:0000256" key="2">
    <source>
        <dbReference type="SAM" id="MobiDB-lite"/>
    </source>
</evidence>
<accession>A0A8T7M130</accession>
<proteinExistence type="predicted"/>
<evidence type="ECO:0000313" key="3">
    <source>
        <dbReference type="EMBL" id="NWJ45670.1"/>
    </source>
</evidence>
<protein>
    <submittedName>
        <fullName evidence="3">HEAT repeat domain-containing protein</fullName>
    </submittedName>
</protein>
<dbReference type="RefSeq" id="WP_341469433.1">
    <property type="nucleotide sequence ID" value="NZ_CP128399.1"/>
</dbReference>
<feature type="region of interest" description="Disordered" evidence="2">
    <location>
        <begin position="342"/>
        <end position="365"/>
    </location>
</feature>
<comment type="function">
    <text evidence="1">Catalyzes the hydroxylation of the N(6)-(4-aminobutyl)-L-lysine intermediate produced by deoxyhypusine synthase/DHPS on a critical lysine of the eukaryotic translation initiation factor 5A/eIF-5A. This is the second step of the post-translational modification of that lysine into an unusual amino acid residue named hypusine. Hypusination is unique to mature eIF-5A factor and is essential for its function.</text>
</comment>
<name>A0A8T7M130_9CHLR</name>
<dbReference type="Pfam" id="PF13646">
    <property type="entry name" value="HEAT_2"/>
    <property type="match status" value="3"/>
</dbReference>
<dbReference type="InterPro" id="IPR011989">
    <property type="entry name" value="ARM-like"/>
</dbReference>
<evidence type="ECO:0000313" key="6">
    <source>
        <dbReference type="Proteomes" id="UP001431572"/>
    </source>
</evidence>
<gene>
    <name evidence="3" type="ORF">HXX08_07305</name>
    <name evidence="4" type="ORF">OZ401_000806</name>
</gene>
<dbReference type="InterPro" id="IPR016024">
    <property type="entry name" value="ARM-type_fold"/>
</dbReference>
<dbReference type="Proteomes" id="UP000521676">
    <property type="component" value="Unassembled WGS sequence"/>
</dbReference>
<keyword evidence="6" id="KW-1185">Reference proteome</keyword>
<evidence type="ECO:0000313" key="5">
    <source>
        <dbReference type="Proteomes" id="UP000521676"/>
    </source>
</evidence>